<dbReference type="Gene3D" id="3.90.1200.10">
    <property type="match status" value="1"/>
</dbReference>
<dbReference type="SUPFAM" id="SSF56112">
    <property type="entry name" value="Protein kinase-like (PK-like)"/>
    <property type="match status" value="1"/>
</dbReference>
<dbReference type="PANTHER" id="PTHR21310">
    <property type="entry name" value="AMINOGLYCOSIDE PHOSPHOTRANSFERASE-RELATED-RELATED"/>
    <property type="match status" value="1"/>
</dbReference>
<evidence type="ECO:0000313" key="2">
    <source>
        <dbReference type="EMBL" id="KAJ8995727.1"/>
    </source>
</evidence>
<dbReference type="EMBL" id="JAJGCB010000001">
    <property type="protein sequence ID" value="KAJ8995727.1"/>
    <property type="molecule type" value="Genomic_DNA"/>
</dbReference>
<dbReference type="Proteomes" id="UP001161757">
    <property type="component" value="Unassembled WGS sequence"/>
</dbReference>
<feature type="domain" description="Aminoglycoside phosphotransferase" evidence="1">
    <location>
        <begin position="54"/>
        <end position="225"/>
    </location>
</feature>
<organism evidence="2 3">
    <name type="scientific">Exophiala dermatitidis</name>
    <name type="common">Black yeast-like fungus</name>
    <name type="synonym">Wangiella dermatitidis</name>
    <dbReference type="NCBI Taxonomy" id="5970"/>
    <lineage>
        <taxon>Eukaryota</taxon>
        <taxon>Fungi</taxon>
        <taxon>Dikarya</taxon>
        <taxon>Ascomycota</taxon>
        <taxon>Pezizomycotina</taxon>
        <taxon>Eurotiomycetes</taxon>
        <taxon>Chaetothyriomycetidae</taxon>
        <taxon>Chaetothyriales</taxon>
        <taxon>Herpotrichiellaceae</taxon>
        <taxon>Exophiala</taxon>
    </lineage>
</organism>
<evidence type="ECO:0000259" key="1">
    <source>
        <dbReference type="Pfam" id="PF01636"/>
    </source>
</evidence>
<name>A0AAN6F569_EXODE</name>
<dbReference type="Pfam" id="PF01636">
    <property type="entry name" value="APH"/>
    <property type="match status" value="1"/>
</dbReference>
<comment type="caution">
    <text evidence="2">The sequence shown here is derived from an EMBL/GenBank/DDBJ whole genome shotgun (WGS) entry which is preliminary data.</text>
</comment>
<proteinExistence type="predicted"/>
<reference evidence="2" key="1">
    <citation type="submission" date="2023-01" db="EMBL/GenBank/DDBJ databases">
        <title>Exophiala dermititidis isolated from Cystic Fibrosis Patient.</title>
        <authorList>
            <person name="Kurbessoian T."/>
            <person name="Crocker A."/>
            <person name="Murante D."/>
            <person name="Hogan D.A."/>
            <person name="Stajich J.E."/>
        </authorList>
    </citation>
    <scope>NUCLEOTIDE SEQUENCE</scope>
    <source>
        <strain evidence="2">Ex8</strain>
    </source>
</reference>
<sequence>MDMDFHSPEAQEIIIKRCAALRENKVNILSHSNTTNLVVRLTDTIAAKFGIGVTAAEAEALAFASRALDPAIVRVPSIVQFFTRPSYGLWTTGYLVMGFVPGTPLDQLDLDASLQLVHRVDLIIQHIHSFHGNRPGPLDGSPARGLLWSDYTSGQRFGTRDHLQSYLEVRLSHLQREITIDVTNMDLSFCHMDIAPRNIILGPDNSITLVDWGCAGFYPSIFETWAIQLEAYIHGHPFMETLESKLVKRSSCAEIAQIDALMHVYRANQSVAFPNSDAQNETDYLMREVLGDDWNHEKMQKLVGE</sequence>
<gene>
    <name evidence="2" type="ORF">HRR80_000486</name>
</gene>
<dbReference type="InterPro" id="IPR051678">
    <property type="entry name" value="AGP_Transferase"/>
</dbReference>
<evidence type="ECO:0000313" key="3">
    <source>
        <dbReference type="Proteomes" id="UP001161757"/>
    </source>
</evidence>
<dbReference type="InterPro" id="IPR011009">
    <property type="entry name" value="Kinase-like_dom_sf"/>
</dbReference>
<dbReference type="PANTHER" id="PTHR21310:SF39">
    <property type="entry name" value="AMINOGLYCOSIDE PHOSPHOTRANSFERASE DOMAIN-CONTAINING PROTEIN"/>
    <property type="match status" value="1"/>
</dbReference>
<protein>
    <recommendedName>
        <fullName evidence="1">Aminoglycoside phosphotransferase domain-containing protein</fullName>
    </recommendedName>
</protein>
<accession>A0AAN6F569</accession>
<dbReference type="InterPro" id="IPR002575">
    <property type="entry name" value="Aminoglycoside_PTrfase"/>
</dbReference>
<dbReference type="AlphaFoldDB" id="A0AAN6F569"/>